<gene>
    <name evidence="2" type="ORF">CMV_016827</name>
</gene>
<organism evidence="2 3">
    <name type="scientific">Castanea mollissima</name>
    <name type="common">Chinese chestnut</name>
    <dbReference type="NCBI Taxonomy" id="60419"/>
    <lineage>
        <taxon>Eukaryota</taxon>
        <taxon>Viridiplantae</taxon>
        <taxon>Streptophyta</taxon>
        <taxon>Embryophyta</taxon>
        <taxon>Tracheophyta</taxon>
        <taxon>Spermatophyta</taxon>
        <taxon>Magnoliopsida</taxon>
        <taxon>eudicotyledons</taxon>
        <taxon>Gunneridae</taxon>
        <taxon>Pentapetalae</taxon>
        <taxon>rosids</taxon>
        <taxon>fabids</taxon>
        <taxon>Fagales</taxon>
        <taxon>Fagaceae</taxon>
        <taxon>Castanea</taxon>
    </lineage>
</organism>
<dbReference type="Proteomes" id="UP000737018">
    <property type="component" value="Unassembled WGS sequence"/>
</dbReference>
<reference evidence="2" key="1">
    <citation type="submission" date="2020-03" db="EMBL/GenBank/DDBJ databases">
        <title>Castanea mollissima Vanexum genome sequencing.</title>
        <authorList>
            <person name="Staton M."/>
        </authorList>
    </citation>
    <scope>NUCLEOTIDE SEQUENCE</scope>
    <source>
        <tissue evidence="2">Leaf</tissue>
    </source>
</reference>
<dbReference type="InterPro" id="IPR056789">
    <property type="entry name" value="LRR_R13L1-DRL21"/>
</dbReference>
<sequence>MPVNIGQLTCLQTLPFFVIGQNTGHRIEELGCLSQLRGGLNIFNLEHVRDKEEAKTANLAGKTRLHKLEFHWSPERVGNNNDEDVLEGLQPHPRLKSLKIGNFGGEKFPSWIVASVNISGGLFLLNHLLEICLKGCDKCEKIPTLGHLPCLKFLQIMAMDNVTCIGTEFYSSDSGAGSSTGRGGSGRNALFPALERLDLQHMHNLVEWKDAMDATTTGMVFPCLEELTIKECSKLISAPCHFPYLKKLDIGKTCGTTFKNIISKLTTLVSLDMYDISKLACLPEHLWQNNTTSLMSLNIRYCADLVSILLPHEDDVCAPCTSLQSVLIVGCKKLSHLPNTLQTLISLEKFDVSNCPNVIYFPSIQGVAPFLRTLAISCSAEVFPSGLQSCTSLSELKIATCPNLKSIPDMRELHSLIRLVILDCPNLISIGDLPELHSLDLLEISLCRKLRHLPDGLDCLTRLRRLQIGQFCEELDVSTILCSFQHLQTSLEELVLFGCDKLNTPPGEILHFTGLKLLIMFGCSPERNFYKWFKRRMPHLDVSFVPVPHLLF</sequence>
<dbReference type="PANTHER" id="PTHR47186:SF3">
    <property type="entry name" value="OS09G0267800 PROTEIN"/>
    <property type="match status" value="1"/>
</dbReference>
<dbReference type="Pfam" id="PF25019">
    <property type="entry name" value="LRR_R13L1-DRL21"/>
    <property type="match status" value="1"/>
</dbReference>
<accession>A0A8J4VR96</accession>
<evidence type="ECO:0000259" key="1">
    <source>
        <dbReference type="Pfam" id="PF25019"/>
    </source>
</evidence>
<name>A0A8J4VR96_9ROSI</name>
<comment type="caution">
    <text evidence="2">The sequence shown here is derived from an EMBL/GenBank/DDBJ whole genome shotgun (WGS) entry which is preliminary data.</text>
</comment>
<evidence type="ECO:0000313" key="3">
    <source>
        <dbReference type="Proteomes" id="UP000737018"/>
    </source>
</evidence>
<dbReference type="PANTHER" id="PTHR47186">
    <property type="entry name" value="LEUCINE-RICH REPEAT-CONTAINING PROTEIN 57"/>
    <property type="match status" value="1"/>
</dbReference>
<dbReference type="EMBL" id="JRKL02002605">
    <property type="protein sequence ID" value="KAF3958244.1"/>
    <property type="molecule type" value="Genomic_DNA"/>
</dbReference>
<protein>
    <recommendedName>
        <fullName evidence="1">R13L1/DRL21-like LRR repeat region domain-containing protein</fullName>
    </recommendedName>
</protein>
<dbReference type="Gene3D" id="3.80.10.10">
    <property type="entry name" value="Ribonuclease Inhibitor"/>
    <property type="match status" value="3"/>
</dbReference>
<feature type="domain" description="R13L1/DRL21-like LRR repeat region" evidence="1">
    <location>
        <begin position="27"/>
        <end position="159"/>
    </location>
</feature>
<keyword evidence="3" id="KW-1185">Reference proteome</keyword>
<dbReference type="OrthoDB" id="1636630at2759"/>
<dbReference type="SUPFAM" id="SSF52058">
    <property type="entry name" value="L domain-like"/>
    <property type="match status" value="2"/>
</dbReference>
<dbReference type="AlphaFoldDB" id="A0A8J4VR96"/>
<proteinExistence type="predicted"/>
<dbReference type="InterPro" id="IPR032675">
    <property type="entry name" value="LRR_dom_sf"/>
</dbReference>
<evidence type="ECO:0000313" key="2">
    <source>
        <dbReference type="EMBL" id="KAF3958244.1"/>
    </source>
</evidence>